<evidence type="ECO:0000313" key="3">
    <source>
        <dbReference type="Proteomes" id="UP001516464"/>
    </source>
</evidence>
<comment type="caution">
    <text evidence="2">The sequence shown here is derived from an EMBL/GenBank/DDBJ whole genome shotgun (WGS) entry which is preliminary data.</text>
</comment>
<name>A0ABQ7HZ66_9MICR</name>
<keyword evidence="3" id="KW-1185">Reference proteome</keyword>
<reference evidence="2 3" key="1">
    <citation type="submission" date="2019-01" db="EMBL/GenBank/DDBJ databases">
        <title>Genomes sequencing and comparative genomics of infectious freshwater microsporidia, Cucumispora dikerogammari and Thelohania contejeani.</title>
        <authorList>
            <person name="Cormier A."/>
            <person name="Giraud I."/>
            <person name="Wattier R."/>
            <person name="Teixeira M."/>
            <person name="Grandjean F."/>
            <person name="Rigaud T."/>
            <person name="Cordaux R."/>
        </authorList>
    </citation>
    <scope>NUCLEOTIDE SEQUENCE [LARGE SCALE GENOMIC DNA]</scope>
    <source>
        <strain evidence="2">T1</strain>
        <tissue evidence="2">Spores</tissue>
    </source>
</reference>
<dbReference type="Gene3D" id="3.10.110.10">
    <property type="entry name" value="Ubiquitin Conjugating Enzyme"/>
    <property type="match status" value="1"/>
</dbReference>
<protein>
    <submittedName>
        <fullName evidence="2">Ubiquitin-conjugating enzyme E2 D4</fullName>
    </submittedName>
</protein>
<dbReference type="EMBL" id="SBIQ01000088">
    <property type="protein sequence ID" value="KAF7683419.1"/>
    <property type="molecule type" value="Genomic_DNA"/>
</dbReference>
<organism evidence="2 3">
    <name type="scientific">Astathelohania contejeani</name>
    <dbReference type="NCBI Taxonomy" id="164912"/>
    <lineage>
        <taxon>Eukaryota</taxon>
        <taxon>Fungi</taxon>
        <taxon>Fungi incertae sedis</taxon>
        <taxon>Microsporidia</taxon>
        <taxon>Astathelohaniidae</taxon>
        <taxon>Astathelohania</taxon>
    </lineage>
</organism>
<dbReference type="Pfam" id="PF00179">
    <property type="entry name" value="UQ_con"/>
    <property type="match status" value="1"/>
</dbReference>
<sequence>MAVTEGNVSGRIMKEIMEMSMDPPSNVSAGPKSEHELNVWSATIMGPDGTPYQGGIFQLEIILPANYPFSAPKISFLTKIFHCNIKGPHICLDILKNGWSPALTISKVLLSISSLLSDPNPDDPLDREAAELYIHNREEYNRRARDLVKKFASGDRQDNTKFSNV</sequence>
<dbReference type="SMART" id="SM00212">
    <property type="entry name" value="UBCc"/>
    <property type="match status" value="1"/>
</dbReference>
<feature type="domain" description="UBC core" evidence="1">
    <location>
        <begin position="7"/>
        <end position="153"/>
    </location>
</feature>
<dbReference type="PANTHER" id="PTHR24068">
    <property type="entry name" value="UBIQUITIN-CONJUGATING ENZYME E2"/>
    <property type="match status" value="1"/>
</dbReference>
<evidence type="ECO:0000313" key="2">
    <source>
        <dbReference type="EMBL" id="KAF7683419.1"/>
    </source>
</evidence>
<dbReference type="SUPFAM" id="SSF54495">
    <property type="entry name" value="UBC-like"/>
    <property type="match status" value="1"/>
</dbReference>
<dbReference type="Proteomes" id="UP001516464">
    <property type="component" value="Unassembled WGS sequence"/>
</dbReference>
<gene>
    <name evidence="2" type="primary">ube2d4</name>
    <name evidence="2" type="ORF">TCON_1365</name>
</gene>
<dbReference type="InterPro" id="IPR016135">
    <property type="entry name" value="UBQ-conjugating_enzyme/RWD"/>
</dbReference>
<dbReference type="InterPro" id="IPR000608">
    <property type="entry name" value="UBC"/>
</dbReference>
<dbReference type="PROSITE" id="PS50127">
    <property type="entry name" value="UBC_2"/>
    <property type="match status" value="1"/>
</dbReference>
<evidence type="ECO:0000259" key="1">
    <source>
        <dbReference type="PROSITE" id="PS50127"/>
    </source>
</evidence>
<accession>A0ABQ7HZ66</accession>
<proteinExistence type="predicted"/>